<evidence type="ECO:0000313" key="4">
    <source>
        <dbReference type="WBParaSite" id="maker-uti_cns_0047929-snap-gene-0.10-mRNA-1"/>
    </source>
</evidence>
<feature type="compositionally biased region" description="Polar residues" evidence="1">
    <location>
        <begin position="7"/>
        <end position="28"/>
    </location>
</feature>
<accession>A0A1I8JI75</accession>
<feature type="region of interest" description="Disordered" evidence="1">
    <location>
        <begin position="154"/>
        <end position="177"/>
    </location>
</feature>
<evidence type="ECO:0000256" key="1">
    <source>
        <dbReference type="SAM" id="MobiDB-lite"/>
    </source>
</evidence>
<dbReference type="Proteomes" id="UP000095280">
    <property type="component" value="Unplaced"/>
</dbReference>
<name>A0A1I8JI75_9PLAT</name>
<protein>
    <submittedName>
        <fullName evidence="3 4">Uncharacterized protein</fullName>
    </submittedName>
</protein>
<feature type="region of interest" description="Disordered" evidence="1">
    <location>
        <begin position="1"/>
        <end position="39"/>
    </location>
</feature>
<dbReference type="WBParaSite" id="maker-uti_cns_0047930-snap-gene-0.5-mRNA-1">
    <property type="protein sequence ID" value="maker-uti_cns_0047930-snap-gene-0.5-mRNA-1"/>
    <property type="gene ID" value="maker-uti_cns_0047930-snap-gene-0.5"/>
</dbReference>
<evidence type="ECO:0000313" key="3">
    <source>
        <dbReference type="WBParaSite" id="maker-uti_cns_0006840-snap-gene-0.5-mRNA-1"/>
    </source>
</evidence>
<evidence type="ECO:0000313" key="2">
    <source>
        <dbReference type="Proteomes" id="UP000095280"/>
    </source>
</evidence>
<dbReference type="WBParaSite" id="maker-uti_cns_0047929-snap-gene-0.10-mRNA-1">
    <property type="protein sequence ID" value="maker-uti_cns_0047929-snap-gene-0.10-mRNA-1"/>
    <property type="gene ID" value="maker-uti_cns_0047929-snap-gene-0.10"/>
</dbReference>
<organism evidence="2 4">
    <name type="scientific">Macrostomum lignano</name>
    <dbReference type="NCBI Taxonomy" id="282301"/>
    <lineage>
        <taxon>Eukaryota</taxon>
        <taxon>Metazoa</taxon>
        <taxon>Spiralia</taxon>
        <taxon>Lophotrochozoa</taxon>
        <taxon>Platyhelminthes</taxon>
        <taxon>Rhabditophora</taxon>
        <taxon>Macrostomorpha</taxon>
        <taxon>Macrostomida</taxon>
        <taxon>Macrostomidae</taxon>
        <taxon>Macrostomum</taxon>
    </lineage>
</organism>
<reference evidence="3 4" key="1">
    <citation type="submission" date="2016-11" db="UniProtKB">
        <authorList>
            <consortium name="WormBaseParasite"/>
        </authorList>
    </citation>
    <scope>IDENTIFICATION</scope>
</reference>
<sequence length="177" mass="20068">MADEQKCINQQHSVPQHQSLSRSARTASPPQPAGVFPPAAGTSATRQLFDLFMVCKTPLGKVSLQPFEQESVAQIEVRAVGTLPEQIHSTSSQKIRNSLTVRLQRQQQRRSDTVCERHDWARMMRPASWSRRRHNKSLGRDRPVRRYSFVAERAPRPLVTRAGPSASRSRRCTAERS</sequence>
<keyword evidence="2" id="KW-1185">Reference proteome</keyword>
<proteinExistence type="predicted"/>
<dbReference type="AlphaFoldDB" id="A0A1I8JI75"/>
<dbReference type="WBParaSite" id="maker-uti_cns_0006840-snap-gene-0.5-mRNA-1">
    <property type="protein sequence ID" value="maker-uti_cns_0006840-snap-gene-0.5-mRNA-1"/>
    <property type="gene ID" value="maker-uti_cns_0006840-snap-gene-0.5"/>
</dbReference>